<keyword evidence="2" id="KW-1003">Cell membrane</keyword>
<protein>
    <submittedName>
        <fullName evidence="9">Putative type IV conjugative transfer system coupling protein TraD</fullName>
    </submittedName>
</protein>
<dbReference type="EMBL" id="KX364409">
    <property type="protein sequence ID" value="AOZ60630.1"/>
    <property type="molecule type" value="Genomic_DNA"/>
</dbReference>
<organism evidence="9">
    <name type="scientific">Aeromonas salmonicida subsp. salmonicida</name>
    <dbReference type="NCBI Taxonomy" id="29491"/>
    <lineage>
        <taxon>Bacteria</taxon>
        <taxon>Pseudomonadati</taxon>
        <taxon>Pseudomonadota</taxon>
        <taxon>Gammaproteobacteria</taxon>
        <taxon>Aeromonadales</taxon>
        <taxon>Aeromonadaceae</taxon>
        <taxon>Aeromonas</taxon>
    </lineage>
</organism>
<sequence length="727" mass="82112">MSGNNTRSEELVRGGQIVQHKFTMLAQVIKTAAFFGVIVFIATVYARYMLGTDDYQRYLFGTALKTTVYFHPNPKDTMEFITPSGDKRIVRVVDVINNKRVSDNFDYVMALIESGMLIGAGLFVLLVLLLIFYFIRYGRETMRREVINGIPLEPDSRKVINLIEAMNARVGYVSRYHIGGIPFLHNTETFSIQITGAQGQGKSQTICALLDEIRANGDRAIIYDKQRSFIKYYYDEKIDRIVTPFDERSVGWNIHADAHAIHEYESIAQAMIPMQEDSNKDPYWVLGARTILAVTAAKFRHENRLKTKDLLQTLYSLSLADIAKLLKGTPAGALIDEKNPKTSESIRSVLTAYIKSMNYVFDDVPYEDLFSFKEWVSGGSGWLFLTSRGDIHTTVKPLFTAMIEVVIKACMMLDQDRNRRIFIILDEVQSLNFIPAFTDGLAELRQFGIVFVISYQLQAQLRTIYRETGATTISGLLGTRVAYQTPDEQTASWLSKNFSETEVKEMETTKSFGGSSLRDGVTVSPDTKKREVVPPSMIMNLEPHNCFVKMAGGSIPVTQLYIPYKHRDEIASPFKERDLSHLAFGHLTFIDDQSHQSTENNEYARQPKPVDVEGIVPPRAKQLPKKPQTVRRDKTEVAELQMQKPLFDPKFMSPFTEKESVSGSSDNDALTLVLTGSEAAEIIAHADGQYLEVTTLEPLHEAETVNDEVRSLDDKQTRSLSEPDLEI</sequence>
<dbReference type="AlphaFoldDB" id="A0A1I9S238"/>
<gene>
    <name evidence="9" type="primary">traD</name>
</gene>
<dbReference type="SUPFAM" id="SSF52540">
    <property type="entry name" value="P-loop containing nucleoside triphosphate hydrolases"/>
    <property type="match status" value="1"/>
</dbReference>
<feature type="transmembrane region" description="Helical" evidence="7">
    <location>
        <begin position="31"/>
        <end position="50"/>
    </location>
</feature>
<dbReference type="PANTHER" id="PTHR37937:SF1">
    <property type="entry name" value="CONJUGATIVE TRANSFER: DNA TRANSPORT"/>
    <property type="match status" value="1"/>
</dbReference>
<evidence type="ECO:0000256" key="5">
    <source>
        <dbReference type="ARBA" id="ARBA00023136"/>
    </source>
</evidence>
<feature type="region of interest" description="Disordered" evidence="6">
    <location>
        <begin position="704"/>
        <end position="727"/>
    </location>
</feature>
<comment type="subcellular location">
    <subcellularLocation>
        <location evidence="1">Cell membrane</location>
        <topology evidence="1">Multi-pass membrane protein</topology>
    </subcellularLocation>
</comment>
<geneLocation type="plasmid" evidence="9">
    <name>pAsa8</name>
</geneLocation>
<dbReference type="GO" id="GO:0005886">
    <property type="term" value="C:plasma membrane"/>
    <property type="evidence" value="ECO:0007669"/>
    <property type="project" value="UniProtKB-SubCell"/>
</dbReference>
<dbReference type="InterPro" id="IPR051539">
    <property type="entry name" value="T4SS-coupling_protein"/>
</dbReference>
<dbReference type="Gene3D" id="3.40.50.300">
    <property type="entry name" value="P-loop containing nucleotide triphosphate hydrolases"/>
    <property type="match status" value="2"/>
</dbReference>
<evidence type="ECO:0000256" key="1">
    <source>
        <dbReference type="ARBA" id="ARBA00004651"/>
    </source>
</evidence>
<keyword evidence="5 7" id="KW-0472">Membrane</keyword>
<evidence type="ECO:0000313" key="9">
    <source>
        <dbReference type="EMBL" id="AOZ60630.1"/>
    </source>
</evidence>
<dbReference type="InterPro" id="IPR019476">
    <property type="entry name" value="T4SS_TraD_DNA-bd"/>
</dbReference>
<reference evidence="9" key="1">
    <citation type="journal article" date="2016" name="Sci. Rep.">
        <title>Diversity of antibiotic-resistance genes in Canadian isolates of Aeromonas salmonicida subsp. salmonicida: dominance of pSN254b and discovery of pAsa8.</title>
        <authorList>
            <person name="Trudel M.V."/>
            <person name="Vincent A.T."/>
            <person name="Attere S.A."/>
            <person name="Labbe M."/>
            <person name="Derome N."/>
            <person name="Culley A.I."/>
            <person name="Charette S.J."/>
        </authorList>
    </citation>
    <scope>NUCLEOTIDE SEQUENCE</scope>
    <source>
        <strain evidence="9">M16474-11</strain>
        <plasmid evidence="9">pAsa8</plasmid>
    </source>
</reference>
<feature type="compositionally biased region" description="Basic and acidic residues" evidence="6">
    <location>
        <begin position="704"/>
        <end position="717"/>
    </location>
</feature>
<dbReference type="PANTHER" id="PTHR37937">
    <property type="entry name" value="CONJUGATIVE TRANSFER: DNA TRANSPORT"/>
    <property type="match status" value="1"/>
</dbReference>
<evidence type="ECO:0000256" key="2">
    <source>
        <dbReference type="ARBA" id="ARBA00022475"/>
    </source>
</evidence>
<evidence type="ECO:0000256" key="4">
    <source>
        <dbReference type="ARBA" id="ARBA00022989"/>
    </source>
</evidence>
<evidence type="ECO:0000256" key="3">
    <source>
        <dbReference type="ARBA" id="ARBA00022692"/>
    </source>
</evidence>
<proteinExistence type="predicted"/>
<feature type="transmembrane region" description="Helical" evidence="7">
    <location>
        <begin position="107"/>
        <end position="135"/>
    </location>
</feature>
<dbReference type="RefSeq" id="WP_137736227.1">
    <property type="nucleotide sequence ID" value="NZ_KX364409.1"/>
</dbReference>
<evidence type="ECO:0000259" key="8">
    <source>
        <dbReference type="Pfam" id="PF10412"/>
    </source>
</evidence>
<name>A0A1I9S238_AERSS</name>
<dbReference type="Pfam" id="PF10412">
    <property type="entry name" value="TrwB_AAD_bind"/>
    <property type="match status" value="1"/>
</dbReference>
<accession>A0A1I9S238</accession>
<dbReference type="CDD" id="cd01127">
    <property type="entry name" value="TrwB_TraG_TraD_VirD4"/>
    <property type="match status" value="1"/>
</dbReference>
<keyword evidence="4 7" id="KW-1133">Transmembrane helix</keyword>
<dbReference type="InterPro" id="IPR027417">
    <property type="entry name" value="P-loop_NTPase"/>
</dbReference>
<keyword evidence="3 7" id="KW-0812">Transmembrane</keyword>
<evidence type="ECO:0000256" key="6">
    <source>
        <dbReference type="SAM" id="MobiDB-lite"/>
    </source>
</evidence>
<evidence type="ECO:0000256" key="7">
    <source>
        <dbReference type="SAM" id="Phobius"/>
    </source>
</evidence>
<feature type="domain" description="Type IV secretion system coupling protein TraD DNA-binding" evidence="8">
    <location>
        <begin position="175"/>
        <end position="562"/>
    </location>
</feature>
<keyword evidence="9" id="KW-0614">Plasmid</keyword>